<organism evidence="2 3">
    <name type="scientific">Funneliformis mosseae</name>
    <name type="common">Endomycorrhizal fungus</name>
    <name type="synonym">Glomus mosseae</name>
    <dbReference type="NCBI Taxonomy" id="27381"/>
    <lineage>
        <taxon>Eukaryota</taxon>
        <taxon>Fungi</taxon>
        <taxon>Fungi incertae sedis</taxon>
        <taxon>Mucoromycota</taxon>
        <taxon>Glomeromycotina</taxon>
        <taxon>Glomeromycetes</taxon>
        <taxon>Glomerales</taxon>
        <taxon>Glomeraceae</taxon>
        <taxon>Funneliformis</taxon>
    </lineage>
</organism>
<accession>A0A9N9GV93</accession>
<dbReference type="EMBL" id="CAJVPP010003423">
    <property type="protein sequence ID" value="CAG8628924.1"/>
    <property type="molecule type" value="Genomic_DNA"/>
</dbReference>
<evidence type="ECO:0000313" key="3">
    <source>
        <dbReference type="Proteomes" id="UP000789375"/>
    </source>
</evidence>
<feature type="domain" description="C17orf113 probable zinc finger" evidence="1">
    <location>
        <begin position="12"/>
        <end position="48"/>
    </location>
</feature>
<dbReference type="InterPro" id="IPR057456">
    <property type="entry name" value="Znf_C17orf113"/>
</dbReference>
<gene>
    <name evidence="2" type="ORF">FMOSSE_LOCUS10381</name>
</gene>
<name>A0A9N9GV93_FUNMO</name>
<proteinExistence type="predicted"/>
<keyword evidence="3" id="KW-1185">Reference proteome</keyword>
<dbReference type="Proteomes" id="UP000789375">
    <property type="component" value="Unassembled WGS sequence"/>
</dbReference>
<comment type="caution">
    <text evidence="2">The sequence shown here is derived from an EMBL/GenBank/DDBJ whole genome shotgun (WGS) entry which is preliminary data.</text>
</comment>
<reference evidence="2" key="1">
    <citation type="submission" date="2021-06" db="EMBL/GenBank/DDBJ databases">
        <authorList>
            <person name="Kallberg Y."/>
            <person name="Tangrot J."/>
            <person name="Rosling A."/>
        </authorList>
    </citation>
    <scope>NUCLEOTIDE SEQUENCE</scope>
    <source>
        <strain evidence="2">87-6 pot B 2015</strain>
    </source>
</reference>
<evidence type="ECO:0000313" key="2">
    <source>
        <dbReference type="EMBL" id="CAG8628924.1"/>
    </source>
</evidence>
<dbReference type="AlphaFoldDB" id="A0A9N9GV93"/>
<feature type="non-terminal residue" evidence="2">
    <location>
        <position position="58"/>
    </location>
</feature>
<evidence type="ECO:0000259" key="1">
    <source>
        <dbReference type="Pfam" id="PF25431"/>
    </source>
</evidence>
<dbReference type="Pfam" id="PF25431">
    <property type="entry name" value="zf-C17orf113"/>
    <property type="match status" value="1"/>
</dbReference>
<sequence>MYYKLYRFYNINIPFAKEGSKNISKKSAIQDYVNSNSHKEALKKEKARLLMIKATSNT</sequence>
<protein>
    <submittedName>
        <fullName evidence="2">9902_t:CDS:1</fullName>
    </submittedName>
</protein>